<gene>
    <name evidence="3" type="ORF">GCM10010218_65860</name>
</gene>
<comment type="caution">
    <text evidence="3">The sequence shown here is derived from an EMBL/GenBank/DDBJ whole genome shotgun (WGS) entry which is preliminary data.</text>
</comment>
<sequence length="255" mass="28009">MVVALWPPRQEAEQAHHQEQVLASFLKHHQQELDRLQDIERQLRVAGQEVERARAAEARTRDRLEDLTRQLEKLREQVALKEAEITLVSAAERLRPPPAPPVGPGGHEDWGYEPLQLPWNELPGTYDPFVVYDQPSPAPPSWGPGYDPYVPSGDLLSPPSAHPALQAATMQGSGTCSLPSLLPSPTVRCVWTGLLDDQRIGPDTRVQDASDPTGRRPGPQPAPGDASPPAPAGRRGVLQWLRSLVSPGTGRHRSR</sequence>
<feature type="region of interest" description="Disordered" evidence="2">
    <location>
        <begin position="154"/>
        <end position="174"/>
    </location>
</feature>
<evidence type="ECO:0000313" key="4">
    <source>
        <dbReference type="Proteomes" id="UP000638313"/>
    </source>
</evidence>
<proteinExistence type="predicted"/>
<reference evidence="3" key="2">
    <citation type="submission" date="2020-09" db="EMBL/GenBank/DDBJ databases">
        <authorList>
            <person name="Sun Q."/>
            <person name="Ohkuma M."/>
        </authorList>
    </citation>
    <scope>NUCLEOTIDE SEQUENCE</scope>
    <source>
        <strain evidence="3">JCM 4059</strain>
    </source>
</reference>
<organism evidence="3 4">
    <name type="scientific">Streptomyces mashuensis</name>
    <dbReference type="NCBI Taxonomy" id="33904"/>
    <lineage>
        <taxon>Bacteria</taxon>
        <taxon>Bacillati</taxon>
        <taxon>Actinomycetota</taxon>
        <taxon>Actinomycetes</taxon>
        <taxon>Kitasatosporales</taxon>
        <taxon>Streptomycetaceae</taxon>
        <taxon>Streptomyces</taxon>
    </lineage>
</organism>
<protein>
    <submittedName>
        <fullName evidence="3">Uncharacterized protein</fullName>
    </submittedName>
</protein>
<dbReference type="AlphaFoldDB" id="A0A919BBB7"/>
<name>A0A919BBB7_9ACTN</name>
<evidence type="ECO:0000313" key="3">
    <source>
        <dbReference type="EMBL" id="GHF75751.1"/>
    </source>
</evidence>
<keyword evidence="1" id="KW-0175">Coiled coil</keyword>
<evidence type="ECO:0000256" key="2">
    <source>
        <dbReference type="SAM" id="MobiDB-lite"/>
    </source>
</evidence>
<dbReference type="RefSeq" id="WP_190133469.1">
    <property type="nucleotide sequence ID" value="NZ_BNBD01000032.1"/>
</dbReference>
<reference evidence="3" key="1">
    <citation type="journal article" date="2014" name="Int. J. Syst. Evol. Microbiol.">
        <title>Complete genome sequence of Corynebacterium casei LMG S-19264T (=DSM 44701T), isolated from a smear-ripened cheese.</title>
        <authorList>
            <consortium name="US DOE Joint Genome Institute (JGI-PGF)"/>
            <person name="Walter F."/>
            <person name="Albersmeier A."/>
            <person name="Kalinowski J."/>
            <person name="Ruckert C."/>
        </authorList>
    </citation>
    <scope>NUCLEOTIDE SEQUENCE</scope>
    <source>
        <strain evidence="3">JCM 4059</strain>
    </source>
</reference>
<evidence type="ECO:0000256" key="1">
    <source>
        <dbReference type="SAM" id="Coils"/>
    </source>
</evidence>
<keyword evidence="4" id="KW-1185">Reference proteome</keyword>
<feature type="coiled-coil region" evidence="1">
    <location>
        <begin position="26"/>
        <end position="91"/>
    </location>
</feature>
<dbReference type="EMBL" id="BNBD01000032">
    <property type="protein sequence ID" value="GHF75751.1"/>
    <property type="molecule type" value="Genomic_DNA"/>
</dbReference>
<dbReference type="Proteomes" id="UP000638313">
    <property type="component" value="Unassembled WGS sequence"/>
</dbReference>
<accession>A0A919BBB7</accession>
<feature type="compositionally biased region" description="Pro residues" evidence="2">
    <location>
        <begin position="218"/>
        <end position="231"/>
    </location>
</feature>
<feature type="region of interest" description="Disordered" evidence="2">
    <location>
        <begin position="200"/>
        <end position="255"/>
    </location>
</feature>